<dbReference type="PATRIC" id="fig|1619103.3.peg.21"/>
<dbReference type="Gene3D" id="3.40.630.40">
    <property type="entry name" value="Zn-dependent exopeptidases"/>
    <property type="match status" value="1"/>
</dbReference>
<evidence type="ECO:0000313" key="4">
    <source>
        <dbReference type="Proteomes" id="UP000034920"/>
    </source>
</evidence>
<dbReference type="GO" id="GO:0030288">
    <property type="term" value="C:outer membrane-bounded periplasmic space"/>
    <property type="evidence" value="ECO:0007669"/>
    <property type="project" value="TreeGrafter"/>
</dbReference>
<evidence type="ECO:0000256" key="1">
    <source>
        <dbReference type="ARBA" id="ARBA00022801"/>
    </source>
</evidence>
<dbReference type="PANTHER" id="PTHR30404">
    <property type="entry name" value="N-ACETYLMURAMOYL-L-ALANINE AMIDASE"/>
    <property type="match status" value="1"/>
</dbReference>
<dbReference type="Pfam" id="PF01520">
    <property type="entry name" value="Amidase_3"/>
    <property type="match status" value="1"/>
</dbReference>
<reference evidence="3 4" key="1">
    <citation type="journal article" date="2015" name="Nature">
        <title>rRNA introns, odd ribosomes, and small enigmatic genomes across a large radiation of phyla.</title>
        <authorList>
            <person name="Brown C.T."/>
            <person name="Hug L.A."/>
            <person name="Thomas B.C."/>
            <person name="Sharon I."/>
            <person name="Castelle C.J."/>
            <person name="Singh A."/>
            <person name="Wilkins M.J."/>
            <person name="Williams K.H."/>
            <person name="Banfield J.F."/>
        </authorList>
    </citation>
    <scope>NUCLEOTIDE SEQUENCE [LARGE SCALE GENOMIC DNA]</scope>
</reference>
<keyword evidence="1 3" id="KW-0378">Hydrolase</keyword>
<sequence length="262" mass="29395">MLRMLNKKVAVITAVLIIVGLAGSYYLSNKSEPIGYGAPPYLDELDEAIPEYPFTDRYPDFSKWQRPEGPYKVGLQVGHWKSDELPDELERLGTSSGTRNGSIAEWEVNLRIAEETKTLLEKEGVVVDILPATVPKSYWADAFVAIHADGSEDYRTSGFKVAAPGRDLTHRSDELVQILEEEYEKVTNLPKDPNISRNMTGYYAFSWRRHEHAIHPMTTAVILETGFLTNPHEAKMLINDPSTPAKAIAQALVRYLNAHVVL</sequence>
<gene>
    <name evidence="3" type="ORF">UU80_C0001G0019</name>
</gene>
<dbReference type="AlphaFoldDB" id="A0A0G0XD37"/>
<dbReference type="PANTHER" id="PTHR30404:SF0">
    <property type="entry name" value="N-ACETYLMURAMOYL-L-ALANINE AMIDASE AMIC"/>
    <property type="match status" value="1"/>
</dbReference>
<proteinExistence type="predicted"/>
<organism evidence="3 4">
    <name type="scientific">candidate division WWE3 bacterium GW2011_GWA1_41_8</name>
    <dbReference type="NCBI Taxonomy" id="1619103"/>
    <lineage>
        <taxon>Bacteria</taxon>
        <taxon>Katanobacteria</taxon>
    </lineage>
</organism>
<dbReference type="SUPFAM" id="SSF53187">
    <property type="entry name" value="Zn-dependent exopeptidases"/>
    <property type="match status" value="1"/>
</dbReference>
<feature type="domain" description="MurNAc-LAA" evidence="2">
    <location>
        <begin position="132"/>
        <end position="253"/>
    </location>
</feature>
<dbReference type="GO" id="GO:0008745">
    <property type="term" value="F:N-acetylmuramoyl-L-alanine amidase activity"/>
    <property type="evidence" value="ECO:0007669"/>
    <property type="project" value="InterPro"/>
</dbReference>
<dbReference type="SMART" id="SM00646">
    <property type="entry name" value="Ami_3"/>
    <property type="match status" value="1"/>
</dbReference>
<dbReference type="CDD" id="cd02696">
    <property type="entry name" value="MurNAc-LAA"/>
    <property type="match status" value="1"/>
</dbReference>
<accession>A0A0G0XD37</accession>
<comment type="caution">
    <text evidence="3">The sequence shown here is derived from an EMBL/GenBank/DDBJ whole genome shotgun (WGS) entry which is preliminary data.</text>
</comment>
<dbReference type="EMBL" id="LCCA01000001">
    <property type="protein sequence ID" value="KKS22854.1"/>
    <property type="molecule type" value="Genomic_DNA"/>
</dbReference>
<dbReference type="InterPro" id="IPR050695">
    <property type="entry name" value="N-acetylmuramoyl_amidase_3"/>
</dbReference>
<evidence type="ECO:0000313" key="3">
    <source>
        <dbReference type="EMBL" id="KKS22854.1"/>
    </source>
</evidence>
<name>A0A0G0XD37_UNCKA</name>
<dbReference type="Proteomes" id="UP000034920">
    <property type="component" value="Unassembled WGS sequence"/>
</dbReference>
<dbReference type="InterPro" id="IPR002508">
    <property type="entry name" value="MurNAc-LAA_cat"/>
</dbReference>
<dbReference type="STRING" id="1619103.UU80_C0001G0019"/>
<protein>
    <submittedName>
        <fullName evidence="3">Cell wall hydrolase/autolysin</fullName>
    </submittedName>
</protein>
<evidence type="ECO:0000259" key="2">
    <source>
        <dbReference type="SMART" id="SM00646"/>
    </source>
</evidence>
<dbReference type="GO" id="GO:0009253">
    <property type="term" value="P:peptidoglycan catabolic process"/>
    <property type="evidence" value="ECO:0007669"/>
    <property type="project" value="InterPro"/>
</dbReference>